<comment type="caution">
    <text evidence="2">The sequence shown here is derived from an EMBL/GenBank/DDBJ whole genome shotgun (WGS) entry which is preliminary data.</text>
</comment>
<evidence type="ECO:0000256" key="1">
    <source>
        <dbReference type="SAM" id="Phobius"/>
    </source>
</evidence>
<dbReference type="Pfam" id="PF17784">
    <property type="entry name" value="Sulfotransfer_4"/>
    <property type="match status" value="1"/>
</dbReference>
<keyword evidence="1" id="KW-0812">Transmembrane</keyword>
<reference evidence="2" key="1">
    <citation type="submission" date="2022-10" db="EMBL/GenBank/DDBJ databases">
        <title>Culturing micro-colonial fungi from biological soil crusts in the Mojave desert and describing Neophaeococcomyces mojavensis, and introducing the new genera and species Taxawa tesnikishii.</title>
        <authorList>
            <person name="Kurbessoian T."/>
            <person name="Stajich J.E."/>
        </authorList>
    </citation>
    <scope>NUCLEOTIDE SEQUENCE</scope>
    <source>
        <strain evidence="2">TK_1</strain>
    </source>
</reference>
<protein>
    <recommendedName>
        <fullName evidence="4">NAD dependent epimerase/dehydratase</fullName>
    </recommendedName>
</protein>
<dbReference type="SUPFAM" id="SSF52540">
    <property type="entry name" value="P-loop containing nucleoside triphosphate hydrolases"/>
    <property type="match status" value="1"/>
</dbReference>
<keyword evidence="1" id="KW-1133">Transmembrane helix</keyword>
<proteinExistence type="predicted"/>
<name>A0ABQ9NQM0_9PEZI</name>
<keyword evidence="3" id="KW-1185">Reference proteome</keyword>
<evidence type="ECO:0000313" key="3">
    <source>
        <dbReference type="Proteomes" id="UP001172684"/>
    </source>
</evidence>
<gene>
    <name evidence="2" type="ORF">H2201_007499</name>
</gene>
<accession>A0ABQ9NQM0</accession>
<feature type="transmembrane region" description="Helical" evidence="1">
    <location>
        <begin position="238"/>
        <end position="259"/>
    </location>
</feature>
<dbReference type="Proteomes" id="UP001172684">
    <property type="component" value="Unassembled WGS sequence"/>
</dbReference>
<keyword evidence="1" id="KW-0472">Membrane</keyword>
<evidence type="ECO:0000313" key="2">
    <source>
        <dbReference type="EMBL" id="KAJ9659097.1"/>
    </source>
</evidence>
<dbReference type="EMBL" id="JAPDRL010000079">
    <property type="protein sequence ID" value="KAJ9659097.1"/>
    <property type="molecule type" value="Genomic_DNA"/>
</dbReference>
<dbReference type="InterPro" id="IPR027417">
    <property type="entry name" value="P-loop_NTPase"/>
</dbReference>
<sequence>MGQQASKPGPPTTHMRVLGLGMSRTGTASFAAALEILLDAPVYHTGTQLVHASEEHMFRWVEITRRYSDREFVKEQLRTLLRGFAAVTDAPTIQFAEELIELYPDAQIIVTTRDPERWWKSTEPVANNVMNMWLGLVFWPVPGLRWWKAMVEAHTVGRFAELYYASGETKPGVFVYERHMEYLERIVPREKIHYYDVKDGWEPLCKILGKPVPDVPFPHINDAESAEKVFVDKLKLAWMYWAGVFGAAAVVGAVLWRYFR</sequence>
<dbReference type="InterPro" id="IPR040632">
    <property type="entry name" value="Sulfotransfer_4"/>
</dbReference>
<organism evidence="2 3">
    <name type="scientific">Coniosporium apollinis</name>
    <dbReference type="NCBI Taxonomy" id="61459"/>
    <lineage>
        <taxon>Eukaryota</taxon>
        <taxon>Fungi</taxon>
        <taxon>Dikarya</taxon>
        <taxon>Ascomycota</taxon>
        <taxon>Pezizomycotina</taxon>
        <taxon>Dothideomycetes</taxon>
        <taxon>Dothideomycetes incertae sedis</taxon>
        <taxon>Coniosporium</taxon>
    </lineage>
</organism>
<dbReference type="PANTHER" id="PTHR36978:SF3">
    <property type="entry name" value="P-LOOP CONTAINING NUCLEOSIDE TRIPHOSPHATE HYDROLASE PROTEIN"/>
    <property type="match status" value="1"/>
</dbReference>
<evidence type="ECO:0008006" key="4">
    <source>
        <dbReference type="Google" id="ProtNLM"/>
    </source>
</evidence>
<dbReference type="PANTHER" id="PTHR36978">
    <property type="entry name" value="P-LOOP CONTAINING NUCLEOTIDE TRIPHOSPHATE HYDROLASE"/>
    <property type="match status" value="1"/>
</dbReference>
<dbReference type="Gene3D" id="3.40.50.300">
    <property type="entry name" value="P-loop containing nucleotide triphosphate hydrolases"/>
    <property type="match status" value="1"/>
</dbReference>